<protein>
    <submittedName>
        <fullName evidence="2">Uncharacterized protein</fullName>
    </submittedName>
</protein>
<dbReference type="OrthoDB" id="8265599at2"/>
<keyword evidence="1" id="KW-0732">Signal</keyword>
<feature type="signal peptide" evidence="1">
    <location>
        <begin position="1"/>
        <end position="26"/>
    </location>
</feature>
<evidence type="ECO:0000313" key="2">
    <source>
        <dbReference type="EMBL" id="SHH58993.1"/>
    </source>
</evidence>
<dbReference type="RefSeq" id="WP_079603952.1">
    <property type="nucleotide sequence ID" value="NZ_LT670817.1"/>
</dbReference>
<feature type="chain" id="PRO_5009914167" evidence="1">
    <location>
        <begin position="27"/>
        <end position="97"/>
    </location>
</feature>
<proteinExistence type="predicted"/>
<dbReference type="EMBL" id="LT670817">
    <property type="protein sequence ID" value="SHH58993.1"/>
    <property type="molecule type" value="Genomic_DNA"/>
</dbReference>
<sequence>MANRLRLTVAFVVWAFLISGLTVAHAADPGFCKQYAKAALNQVRGGLGNPRCAGGLQGARWSTDFAVHYEWCLGASFGAAGTERDARTQYLRGCSGR</sequence>
<organism evidence="2 3">
    <name type="scientific">Bradyrhizobium erythrophlei</name>
    <dbReference type="NCBI Taxonomy" id="1437360"/>
    <lineage>
        <taxon>Bacteria</taxon>
        <taxon>Pseudomonadati</taxon>
        <taxon>Pseudomonadota</taxon>
        <taxon>Alphaproteobacteria</taxon>
        <taxon>Hyphomicrobiales</taxon>
        <taxon>Nitrobacteraceae</taxon>
        <taxon>Bradyrhizobium</taxon>
    </lineage>
</organism>
<accession>A0A1M5U8I6</accession>
<name>A0A1M5U8I6_9BRAD</name>
<evidence type="ECO:0000313" key="3">
    <source>
        <dbReference type="Proteomes" id="UP000189796"/>
    </source>
</evidence>
<evidence type="ECO:0000256" key="1">
    <source>
        <dbReference type="SAM" id="SignalP"/>
    </source>
</evidence>
<dbReference type="Proteomes" id="UP000189796">
    <property type="component" value="Chromosome I"/>
</dbReference>
<reference evidence="2 3" key="1">
    <citation type="submission" date="2016-11" db="EMBL/GenBank/DDBJ databases">
        <authorList>
            <person name="Jaros S."/>
            <person name="Januszkiewicz K."/>
            <person name="Wedrychowicz H."/>
        </authorList>
    </citation>
    <scope>NUCLEOTIDE SEQUENCE [LARGE SCALE GENOMIC DNA]</scope>
    <source>
        <strain evidence="2 3">GAS138</strain>
    </source>
</reference>
<dbReference type="AlphaFoldDB" id="A0A1M5U8I6"/>
<gene>
    <name evidence="2" type="ORF">SAMN05443248_5319</name>
</gene>